<evidence type="ECO:0000313" key="2">
    <source>
        <dbReference type="EMBL" id="OAP53995.1"/>
    </source>
</evidence>
<evidence type="ECO:0000256" key="1">
    <source>
        <dbReference type="SAM" id="MobiDB-lite"/>
    </source>
</evidence>
<organism evidence="2 3">
    <name type="scientific">Fonsecaea erecta</name>
    <dbReference type="NCBI Taxonomy" id="1367422"/>
    <lineage>
        <taxon>Eukaryota</taxon>
        <taxon>Fungi</taxon>
        <taxon>Dikarya</taxon>
        <taxon>Ascomycota</taxon>
        <taxon>Pezizomycotina</taxon>
        <taxon>Eurotiomycetes</taxon>
        <taxon>Chaetothyriomycetidae</taxon>
        <taxon>Chaetothyriales</taxon>
        <taxon>Herpotrichiellaceae</taxon>
        <taxon>Fonsecaea</taxon>
    </lineage>
</organism>
<dbReference type="AlphaFoldDB" id="A0A178Z4H3"/>
<name>A0A178Z4H3_9EURO</name>
<reference evidence="2 3" key="1">
    <citation type="submission" date="2016-04" db="EMBL/GenBank/DDBJ databases">
        <title>Draft genome of Fonsecaea erecta CBS 125763.</title>
        <authorList>
            <person name="Weiss V.A."/>
            <person name="Vicente V.A."/>
            <person name="Raittz R.T."/>
            <person name="Moreno L.F."/>
            <person name="De Souza E.M."/>
            <person name="Pedrosa F.O."/>
            <person name="Steffens M.B."/>
            <person name="Faoro H."/>
            <person name="Tadra-Sfeir M.Z."/>
            <person name="Najafzadeh M.J."/>
            <person name="Felipe M.S."/>
            <person name="Teixeira M."/>
            <person name="Sun J."/>
            <person name="Xi L."/>
            <person name="Gomes R."/>
            <person name="De Azevedo C.M."/>
            <person name="Salgado C.G."/>
            <person name="Da Silva M.B."/>
            <person name="Nascimento M.F."/>
            <person name="Queiroz-Telles F."/>
            <person name="Attili D.S."/>
            <person name="Gorbushina A."/>
        </authorList>
    </citation>
    <scope>NUCLEOTIDE SEQUENCE [LARGE SCALE GENOMIC DNA]</scope>
    <source>
        <strain evidence="2 3">CBS 125763</strain>
    </source>
</reference>
<gene>
    <name evidence="2" type="ORF">AYL99_11755</name>
</gene>
<feature type="region of interest" description="Disordered" evidence="1">
    <location>
        <begin position="30"/>
        <end position="64"/>
    </location>
</feature>
<evidence type="ECO:0000313" key="3">
    <source>
        <dbReference type="Proteomes" id="UP000078343"/>
    </source>
</evidence>
<protein>
    <submittedName>
        <fullName evidence="2">Uncharacterized protein</fullName>
    </submittedName>
</protein>
<accession>A0A178Z4H3</accession>
<dbReference type="EMBL" id="LVYI01000016">
    <property type="protein sequence ID" value="OAP53995.1"/>
    <property type="molecule type" value="Genomic_DNA"/>
</dbReference>
<comment type="caution">
    <text evidence="2">The sequence shown here is derived from an EMBL/GenBank/DDBJ whole genome shotgun (WGS) entry which is preliminary data.</text>
</comment>
<sequence>MPESTPRQEVIRGLANTSGENICNMVMAGTSSKLKRRQNKVEREASGKMERETEEQNGKGSISY</sequence>
<feature type="compositionally biased region" description="Basic and acidic residues" evidence="1">
    <location>
        <begin position="39"/>
        <end position="57"/>
    </location>
</feature>
<keyword evidence="3" id="KW-1185">Reference proteome</keyword>
<dbReference type="GeneID" id="30015923"/>
<dbReference type="Proteomes" id="UP000078343">
    <property type="component" value="Unassembled WGS sequence"/>
</dbReference>
<proteinExistence type="predicted"/>
<dbReference type="RefSeq" id="XP_018687362.1">
    <property type="nucleotide sequence ID" value="XM_018843260.1"/>
</dbReference>